<dbReference type="AlphaFoldDB" id="A0A5K1IM45"/>
<dbReference type="Pfam" id="PF00884">
    <property type="entry name" value="Sulfatase"/>
    <property type="match status" value="1"/>
</dbReference>
<organism evidence="4 5">
    <name type="scientific">Collinsella aerofaciens</name>
    <dbReference type="NCBI Taxonomy" id="74426"/>
    <lineage>
        <taxon>Bacteria</taxon>
        <taxon>Bacillati</taxon>
        <taxon>Actinomycetota</taxon>
        <taxon>Coriobacteriia</taxon>
        <taxon>Coriobacteriales</taxon>
        <taxon>Coriobacteriaceae</taxon>
        <taxon>Collinsella</taxon>
    </lineage>
</organism>
<keyword evidence="1" id="KW-0479">Metal-binding</keyword>
<evidence type="ECO:0000256" key="2">
    <source>
        <dbReference type="ARBA" id="ARBA00022801"/>
    </source>
</evidence>
<keyword evidence="2 4" id="KW-0378">Hydrolase</keyword>
<dbReference type="PANTHER" id="PTHR45953">
    <property type="entry name" value="IDURONATE 2-SULFATASE"/>
    <property type="match status" value="1"/>
</dbReference>
<name>A0A5K1IM45_9ACTN</name>
<accession>A0A5K1IM45</accession>
<proteinExistence type="predicted"/>
<evidence type="ECO:0000259" key="3">
    <source>
        <dbReference type="Pfam" id="PF00884"/>
    </source>
</evidence>
<dbReference type="SUPFAM" id="SSF53649">
    <property type="entry name" value="Alkaline phosphatase-like"/>
    <property type="match status" value="1"/>
</dbReference>
<evidence type="ECO:0000256" key="1">
    <source>
        <dbReference type="ARBA" id="ARBA00022723"/>
    </source>
</evidence>
<gene>
    <name evidence="4" type="ORF">LMKDKBCB_01106</name>
</gene>
<reference evidence="4 5" key="1">
    <citation type="submission" date="2019-10" db="EMBL/GenBank/DDBJ databases">
        <authorList>
            <person name="Wolf R A."/>
        </authorList>
    </citation>
    <scope>NUCLEOTIDE SEQUENCE [LARGE SCALE GENOMIC DNA]</scope>
    <source>
        <strain evidence="4">Collinsella_aerofaciens_AK_138A</strain>
    </source>
</reference>
<dbReference type="InterPro" id="IPR017850">
    <property type="entry name" value="Alkaline_phosphatase_core_sf"/>
</dbReference>
<dbReference type="NCBIfam" id="NF010322">
    <property type="entry name" value="PRK13759.1"/>
    <property type="match status" value="1"/>
</dbReference>
<dbReference type="GO" id="GO:0046872">
    <property type="term" value="F:metal ion binding"/>
    <property type="evidence" value="ECO:0007669"/>
    <property type="project" value="UniProtKB-KW"/>
</dbReference>
<dbReference type="EC" id="3.1.6.1" evidence="4"/>
<dbReference type="InterPro" id="IPR000917">
    <property type="entry name" value="Sulfatase_N"/>
</dbReference>
<evidence type="ECO:0000313" key="4">
    <source>
        <dbReference type="EMBL" id="VWL89044.1"/>
    </source>
</evidence>
<dbReference type="Proteomes" id="UP000330807">
    <property type="component" value="Unassembled WGS sequence"/>
</dbReference>
<dbReference type="GO" id="GO:0004065">
    <property type="term" value="F:arylsulfatase activity"/>
    <property type="evidence" value="ECO:0007669"/>
    <property type="project" value="UniProtKB-EC"/>
</dbReference>
<dbReference type="RefSeq" id="WP_156062869.1">
    <property type="nucleotide sequence ID" value="NZ_CABWIH010000022.1"/>
</dbReference>
<dbReference type="PANTHER" id="PTHR45953:SF1">
    <property type="entry name" value="IDURONATE 2-SULFATASE"/>
    <property type="match status" value="1"/>
</dbReference>
<feature type="domain" description="Sulfatase N-terminal" evidence="3">
    <location>
        <begin position="13"/>
        <end position="372"/>
    </location>
</feature>
<dbReference type="EMBL" id="CABWIH010000022">
    <property type="protein sequence ID" value="VWL89044.1"/>
    <property type="molecule type" value="Genomic_DNA"/>
</dbReference>
<sequence length="493" mass="56013">MPGPQIPEAPARPNVLLIICDQFRGDCLGFAGHPDVKTPFLDSLAAQGTFFDRAYSACPTCVPARATLFTGQTPGHHGRVGYEDGISWNFPHMMPQEFRDAGYQTACVGKLHVHPPRLACGFETLRLHDGYLGCYQGGDIPHWMHQDVHDDYLRFLRAEIGPDAYIDSTGPECNSWICHPWLFEERLHPTNWVADETIRFLETRDRTRPFFAMASFVRPHPPLDAPQSYLDRYIGRNLREPACGDWDDTEATERDGMMPASVHGCRDAEMRHEALAGYYAAITHIDHQVGRLISALKRDGSFNDTIIVFLSDHGEMLFDHSLWRKLLPYEGAAHIPLFIRMGTHIARTVPHRSESVVELMDVMPTLLDLCGIDVPAKVDGTSLAREVLDGAPIDRAYMHGEHAFTEEQSHHYIVTPRDKYIWFSQTGVERYFDLADDPREEHDLIADPARRERVNEMRFWLVRELEGREEGFVRDGELVVGRPVVTVLSHPVI</sequence>
<protein>
    <submittedName>
        <fullName evidence="4">Arylsulfatase</fullName>
        <ecNumber evidence="4">3.1.6.1</ecNumber>
    </submittedName>
</protein>
<dbReference type="GO" id="GO:0005737">
    <property type="term" value="C:cytoplasm"/>
    <property type="evidence" value="ECO:0007669"/>
    <property type="project" value="TreeGrafter"/>
</dbReference>
<dbReference type="Gene3D" id="3.40.720.10">
    <property type="entry name" value="Alkaline Phosphatase, subunit A"/>
    <property type="match status" value="1"/>
</dbReference>
<evidence type="ECO:0000313" key="5">
    <source>
        <dbReference type="Proteomes" id="UP000330807"/>
    </source>
</evidence>